<dbReference type="InterPro" id="IPR035433">
    <property type="entry name" value="NFU1-like"/>
</dbReference>
<evidence type="ECO:0000313" key="3">
    <source>
        <dbReference type="EMBL" id="GAA0874517.1"/>
    </source>
</evidence>
<dbReference type="Proteomes" id="UP001501126">
    <property type="component" value="Unassembled WGS sequence"/>
</dbReference>
<dbReference type="Gene3D" id="3.30.300.130">
    <property type="entry name" value="Fe-S cluster assembly (FSCA)"/>
    <property type="match status" value="1"/>
</dbReference>
<evidence type="ECO:0000259" key="2">
    <source>
        <dbReference type="SMART" id="SM00932"/>
    </source>
</evidence>
<dbReference type="InterPro" id="IPR036498">
    <property type="entry name" value="Nfu/NifU_N_sf"/>
</dbReference>
<dbReference type="InterPro" id="IPR014824">
    <property type="entry name" value="Nfu/NifU_N"/>
</dbReference>
<dbReference type="InterPro" id="IPR001075">
    <property type="entry name" value="NIF_FeS_clus_asmbl_NifU_C"/>
</dbReference>
<sequence length="198" mass="21931">MKVPVTIYAEMTPNPSTMKFVANKHILLSGESAEFLSQSEAKGYSPLAEELFNFPFVKSVFIAANFITVTKTDTIGWDYITMELREFIRDFIGDGKEILIQMPAPREVEEKEDEPRKEIAPSEYDDAIRTLLDEYVRPAVEGDGGAIDFRGYDNGVVTVILKGSCSGCPSSTATLKMGIENLLKQHLPEVTEVVAENG</sequence>
<comment type="similarity">
    <text evidence="1">Belongs to the NifU family.</text>
</comment>
<dbReference type="PANTHER" id="PTHR11178">
    <property type="entry name" value="IRON-SULFUR CLUSTER SCAFFOLD PROTEIN NFU-RELATED"/>
    <property type="match status" value="1"/>
</dbReference>
<gene>
    <name evidence="3" type="ORF">GCM10009118_09250</name>
</gene>
<dbReference type="Gene3D" id="3.30.1370.70">
    <property type="entry name" value="Scaffold protein Nfu/NifU, N-terminal domain"/>
    <property type="match status" value="1"/>
</dbReference>
<evidence type="ECO:0000256" key="1">
    <source>
        <dbReference type="ARBA" id="ARBA00006420"/>
    </source>
</evidence>
<dbReference type="SUPFAM" id="SSF117916">
    <property type="entry name" value="Fe-S cluster assembly (FSCA) domain-like"/>
    <property type="match status" value="1"/>
</dbReference>
<dbReference type="InterPro" id="IPR034904">
    <property type="entry name" value="FSCA_dom_sf"/>
</dbReference>
<dbReference type="PIRSF" id="PIRSF036773">
    <property type="entry name" value="HIRIP5"/>
    <property type="match status" value="1"/>
</dbReference>
<dbReference type="Pfam" id="PF08712">
    <property type="entry name" value="Nfu_N"/>
    <property type="match status" value="1"/>
</dbReference>
<dbReference type="SMART" id="SM00932">
    <property type="entry name" value="Nfu_N"/>
    <property type="match status" value="1"/>
</dbReference>
<feature type="domain" description="Scaffold protein Nfu/NifU N-terminal" evidence="2">
    <location>
        <begin position="7"/>
        <end position="95"/>
    </location>
</feature>
<keyword evidence="4" id="KW-1185">Reference proteome</keyword>
<dbReference type="RefSeq" id="WP_343785414.1">
    <property type="nucleotide sequence ID" value="NZ_BAAAFH010000003.1"/>
</dbReference>
<proteinExistence type="inferred from homology"/>
<dbReference type="Pfam" id="PF01106">
    <property type="entry name" value="NifU"/>
    <property type="match status" value="1"/>
</dbReference>
<protein>
    <recommendedName>
        <fullName evidence="2">Scaffold protein Nfu/NifU N-terminal domain-containing protein</fullName>
    </recommendedName>
</protein>
<accession>A0ABN1MMP4</accession>
<reference evidence="3 4" key="1">
    <citation type="journal article" date="2019" name="Int. J. Syst. Evol. Microbiol.">
        <title>The Global Catalogue of Microorganisms (GCM) 10K type strain sequencing project: providing services to taxonomists for standard genome sequencing and annotation.</title>
        <authorList>
            <consortium name="The Broad Institute Genomics Platform"/>
            <consortium name="The Broad Institute Genome Sequencing Center for Infectious Disease"/>
            <person name="Wu L."/>
            <person name="Ma J."/>
        </authorList>
    </citation>
    <scope>NUCLEOTIDE SEQUENCE [LARGE SCALE GENOMIC DNA]</scope>
    <source>
        <strain evidence="3 4">JCM 16083</strain>
    </source>
</reference>
<organism evidence="3 4">
    <name type="scientific">Wandonia haliotis</name>
    <dbReference type="NCBI Taxonomy" id="574963"/>
    <lineage>
        <taxon>Bacteria</taxon>
        <taxon>Pseudomonadati</taxon>
        <taxon>Bacteroidota</taxon>
        <taxon>Flavobacteriia</taxon>
        <taxon>Flavobacteriales</taxon>
        <taxon>Crocinitomicaceae</taxon>
        <taxon>Wandonia</taxon>
    </lineage>
</organism>
<dbReference type="SUPFAM" id="SSF110836">
    <property type="entry name" value="Hypothetical protein SAV1430"/>
    <property type="match status" value="1"/>
</dbReference>
<evidence type="ECO:0000313" key="4">
    <source>
        <dbReference type="Proteomes" id="UP001501126"/>
    </source>
</evidence>
<dbReference type="PANTHER" id="PTHR11178:SF1">
    <property type="entry name" value="NFU1 IRON-SULFUR CLUSTER SCAFFOLD HOMOLOG, MITOCHONDRIAL"/>
    <property type="match status" value="1"/>
</dbReference>
<dbReference type="EMBL" id="BAAAFH010000003">
    <property type="protein sequence ID" value="GAA0874517.1"/>
    <property type="molecule type" value="Genomic_DNA"/>
</dbReference>
<name>A0ABN1MMP4_9FLAO</name>
<comment type="caution">
    <text evidence="3">The sequence shown here is derived from an EMBL/GenBank/DDBJ whole genome shotgun (WGS) entry which is preliminary data.</text>
</comment>